<dbReference type="EC" id="2.4.2.3" evidence="1"/>
<comment type="catalytic activity">
    <reaction evidence="3">
        <text>uridine + phosphate = alpha-D-ribose 1-phosphate + uracil</text>
        <dbReference type="Rhea" id="RHEA:24388"/>
        <dbReference type="ChEBI" id="CHEBI:16704"/>
        <dbReference type="ChEBI" id="CHEBI:17568"/>
        <dbReference type="ChEBI" id="CHEBI:43474"/>
        <dbReference type="ChEBI" id="CHEBI:57720"/>
        <dbReference type="EC" id="2.4.2.3"/>
    </reaction>
</comment>
<dbReference type="InterPro" id="IPR000845">
    <property type="entry name" value="Nucleoside_phosphorylase_d"/>
</dbReference>
<comment type="caution">
    <text evidence="5">The sequence shown here is derived from an EMBL/GenBank/DDBJ whole genome shotgun (WGS) entry which is preliminary data.</text>
</comment>
<proteinExistence type="predicted"/>
<organism evidence="5 6">
    <name type="scientific">Anaerococcus tetradius</name>
    <dbReference type="NCBI Taxonomy" id="33036"/>
    <lineage>
        <taxon>Bacteria</taxon>
        <taxon>Bacillati</taxon>
        <taxon>Bacillota</taxon>
        <taxon>Tissierellia</taxon>
        <taxon>Tissierellales</taxon>
        <taxon>Peptoniphilaceae</taxon>
        <taxon>Anaerococcus</taxon>
    </lineage>
</organism>
<gene>
    <name evidence="5" type="ORF">HMPREF3200_00526</name>
</gene>
<dbReference type="GO" id="GO:0004731">
    <property type="term" value="F:purine-nucleoside phosphorylase activity"/>
    <property type="evidence" value="ECO:0007669"/>
    <property type="project" value="TreeGrafter"/>
</dbReference>
<dbReference type="STRING" id="33036.HMPREF3200_00526"/>
<keyword evidence="6" id="KW-1185">Reference proteome</keyword>
<dbReference type="EMBL" id="LRPM01000014">
    <property type="protein sequence ID" value="KWZ78831.1"/>
    <property type="molecule type" value="Genomic_DNA"/>
</dbReference>
<evidence type="ECO:0000259" key="4">
    <source>
        <dbReference type="Pfam" id="PF01048"/>
    </source>
</evidence>
<sequence>MLDMTLFKNEFPILEFDDSPVAVIMPNHEDLDIKLPKKCVYAFLGEEINDYALKNKAKKIAEFESATKVYPVYVLNYKDHEICLAQAPVGAAAASQFLDWLIAYGVREIISAGTCGALVDIEESVFLIPTKALRDEGTSYHYMKPSRFVDVNQKAIDAIKSLFDKRGLTYIETVTWTTDGFYRESKELVKYRIEEGCRVVEMECSALSAVSKLRKVIWGEILFTADTLHDVENYDPRNWAEDTFSYALELAIDAVLEIKN</sequence>
<dbReference type="Proteomes" id="UP000070383">
    <property type="component" value="Unassembled WGS sequence"/>
</dbReference>
<accession>A0A133KH32</accession>
<dbReference type="GO" id="GO:0005829">
    <property type="term" value="C:cytosol"/>
    <property type="evidence" value="ECO:0007669"/>
    <property type="project" value="TreeGrafter"/>
</dbReference>
<dbReference type="InterPro" id="IPR035994">
    <property type="entry name" value="Nucleoside_phosphorylase_sf"/>
</dbReference>
<dbReference type="GO" id="GO:0004850">
    <property type="term" value="F:uridine phosphorylase activity"/>
    <property type="evidence" value="ECO:0007669"/>
    <property type="project" value="UniProtKB-EC"/>
</dbReference>
<feature type="domain" description="Nucleoside phosphorylase" evidence="4">
    <location>
        <begin position="40"/>
        <end position="230"/>
    </location>
</feature>
<evidence type="ECO:0000256" key="1">
    <source>
        <dbReference type="ARBA" id="ARBA00011888"/>
    </source>
</evidence>
<dbReference type="Pfam" id="PF01048">
    <property type="entry name" value="PNP_UDP_1"/>
    <property type="match status" value="1"/>
</dbReference>
<dbReference type="CDD" id="cd09007">
    <property type="entry name" value="NP-I_spr0068"/>
    <property type="match status" value="1"/>
</dbReference>
<dbReference type="GO" id="GO:0006152">
    <property type="term" value="P:purine nucleoside catabolic process"/>
    <property type="evidence" value="ECO:0007669"/>
    <property type="project" value="TreeGrafter"/>
</dbReference>
<evidence type="ECO:0000313" key="5">
    <source>
        <dbReference type="EMBL" id="KWZ78831.1"/>
    </source>
</evidence>
<dbReference type="PATRIC" id="fig|33036.3.peg.524"/>
<evidence type="ECO:0000313" key="6">
    <source>
        <dbReference type="Proteomes" id="UP000070383"/>
    </source>
</evidence>
<evidence type="ECO:0000256" key="3">
    <source>
        <dbReference type="ARBA" id="ARBA00048447"/>
    </source>
</evidence>
<dbReference type="PANTHER" id="PTHR43691:SF11">
    <property type="entry name" value="FI09636P-RELATED"/>
    <property type="match status" value="1"/>
</dbReference>
<dbReference type="Gene3D" id="3.40.50.1580">
    <property type="entry name" value="Nucleoside phosphorylase domain"/>
    <property type="match status" value="1"/>
</dbReference>
<name>A0A133KH32_9FIRM</name>
<protein>
    <recommendedName>
        <fullName evidence="2">Uridine phosphorylase</fullName>
        <ecNumber evidence="1">2.4.2.3</ecNumber>
    </recommendedName>
</protein>
<dbReference type="PANTHER" id="PTHR43691">
    <property type="entry name" value="URIDINE PHOSPHORYLASE"/>
    <property type="match status" value="1"/>
</dbReference>
<dbReference type="AlphaFoldDB" id="A0A133KH32"/>
<reference evidence="6" key="1">
    <citation type="submission" date="2016-01" db="EMBL/GenBank/DDBJ databases">
        <authorList>
            <person name="Mitreva M."/>
            <person name="Pepin K.H."/>
            <person name="Mihindukulasuriya K.A."/>
            <person name="Fulton R."/>
            <person name="Fronick C."/>
            <person name="O'Laughlin M."/>
            <person name="Miner T."/>
            <person name="Herter B."/>
            <person name="Rosa B.A."/>
            <person name="Cordes M."/>
            <person name="Tomlinson C."/>
            <person name="Wollam A."/>
            <person name="Palsikar V.B."/>
            <person name="Mardis E.R."/>
            <person name="Wilson R.K."/>
        </authorList>
    </citation>
    <scope>NUCLEOTIDE SEQUENCE [LARGE SCALE GENOMIC DNA]</scope>
    <source>
        <strain evidence="6">MJR8151</strain>
    </source>
</reference>
<dbReference type="RefSeq" id="WP_004835782.1">
    <property type="nucleotide sequence ID" value="NZ_CAMPNK010000016.1"/>
</dbReference>
<dbReference type="SUPFAM" id="SSF53167">
    <property type="entry name" value="Purine and uridine phosphorylases"/>
    <property type="match status" value="1"/>
</dbReference>
<evidence type="ECO:0000256" key="2">
    <source>
        <dbReference type="ARBA" id="ARBA00021980"/>
    </source>
</evidence>